<evidence type="ECO:0000313" key="6">
    <source>
        <dbReference type="Proteomes" id="UP000813444"/>
    </source>
</evidence>
<dbReference type="SUPFAM" id="SSF53474">
    <property type="entry name" value="alpha/beta-Hydrolases"/>
    <property type="match status" value="1"/>
</dbReference>
<dbReference type="GO" id="GO:0016787">
    <property type="term" value="F:hydrolase activity"/>
    <property type="evidence" value="ECO:0007669"/>
    <property type="project" value="UniProtKB-KW"/>
</dbReference>
<feature type="domain" description="Carboxylesterase type B" evidence="4">
    <location>
        <begin position="19"/>
        <end position="501"/>
    </location>
</feature>
<comment type="similarity">
    <text evidence="1 3">Belongs to the type-B carboxylesterase/lipase family.</text>
</comment>
<gene>
    <name evidence="5" type="ORF">B0I35DRAFT_357441</name>
</gene>
<accession>A0A8K0WPM7</accession>
<name>A0A8K0WPM7_9HYPO</name>
<proteinExistence type="inferred from homology"/>
<dbReference type="PANTHER" id="PTHR43142:SF8">
    <property type="entry name" value="CARBOXYLIC ESTER HYDROLASE"/>
    <property type="match status" value="1"/>
</dbReference>
<evidence type="ECO:0000313" key="5">
    <source>
        <dbReference type="EMBL" id="KAH7311397.1"/>
    </source>
</evidence>
<evidence type="ECO:0000256" key="2">
    <source>
        <dbReference type="ARBA" id="ARBA00022801"/>
    </source>
</evidence>
<organism evidence="5 6">
    <name type="scientific">Stachybotrys elegans</name>
    <dbReference type="NCBI Taxonomy" id="80388"/>
    <lineage>
        <taxon>Eukaryota</taxon>
        <taxon>Fungi</taxon>
        <taxon>Dikarya</taxon>
        <taxon>Ascomycota</taxon>
        <taxon>Pezizomycotina</taxon>
        <taxon>Sordariomycetes</taxon>
        <taxon>Hypocreomycetidae</taxon>
        <taxon>Hypocreales</taxon>
        <taxon>Stachybotryaceae</taxon>
        <taxon>Stachybotrys</taxon>
    </lineage>
</organism>
<evidence type="ECO:0000256" key="3">
    <source>
        <dbReference type="RuleBase" id="RU361235"/>
    </source>
</evidence>
<dbReference type="InterPro" id="IPR002018">
    <property type="entry name" value="CarbesteraseB"/>
</dbReference>
<reference evidence="5" key="1">
    <citation type="journal article" date="2021" name="Nat. Commun.">
        <title>Genetic determinants of endophytism in the Arabidopsis root mycobiome.</title>
        <authorList>
            <person name="Mesny F."/>
            <person name="Miyauchi S."/>
            <person name="Thiergart T."/>
            <person name="Pickel B."/>
            <person name="Atanasova L."/>
            <person name="Karlsson M."/>
            <person name="Huettel B."/>
            <person name="Barry K.W."/>
            <person name="Haridas S."/>
            <person name="Chen C."/>
            <person name="Bauer D."/>
            <person name="Andreopoulos W."/>
            <person name="Pangilinan J."/>
            <person name="LaButti K."/>
            <person name="Riley R."/>
            <person name="Lipzen A."/>
            <person name="Clum A."/>
            <person name="Drula E."/>
            <person name="Henrissat B."/>
            <person name="Kohler A."/>
            <person name="Grigoriev I.V."/>
            <person name="Martin F.M."/>
            <person name="Hacquard S."/>
        </authorList>
    </citation>
    <scope>NUCLEOTIDE SEQUENCE</scope>
    <source>
        <strain evidence="5">MPI-CAGE-CH-0235</strain>
    </source>
</reference>
<dbReference type="PROSITE" id="PS00941">
    <property type="entry name" value="CARBOXYLESTERASE_B_2"/>
    <property type="match status" value="1"/>
</dbReference>
<sequence>MGNTLSYNQEPVVVSFGERGKIRGIQFDNKSRRFAGVPYALPPTGNRRWRKPCVLPPSHTYSDGDGSPYDATRFKSVCPQKAFHIGDAEGGAAKYSEDCLFVNIWTPVPKSETDKGLWPVMLWLHGGWFQMGDPSQEPGMDPTEMISTGGLNSIVVSIGYRLNVFGFLAGVDLLTDSEGESAGNFGLWDQRAAIEWVTNNIHYFGGDPNNVTLAGRSAGAYSVEAQLLYEFQQPPSTSSTFRRVFMDSNAIPAQPKSLDDAQNQLDELCGHFGINSQLTAVEKVNALRLLSPQDLTQAIPRLRHHTFRPVTDELFIKPSMIEYLESKEFANQFKKRGFRLLIGEVRNEETLYSSYNPPLEPNLEALKLQVSNYYAPDVTDRVIQRYPLPQTGQLEDWQKLFGRIIADGQVCAPSRALAKSLTENGVSIEDIWRYHIAYRLSFIDEKVAPMSYGVAHATDKPFWNFSICHGPTDRERRLMEDWIRILVAFVRDDRAYNFGTQRVEEVKVMNPDTSITVQVDERWDDLIETGKIFSNGLTKS</sequence>
<evidence type="ECO:0000259" key="4">
    <source>
        <dbReference type="Pfam" id="PF00135"/>
    </source>
</evidence>
<dbReference type="OrthoDB" id="6846267at2759"/>
<dbReference type="EC" id="3.1.1.-" evidence="3"/>
<dbReference type="InterPro" id="IPR019826">
    <property type="entry name" value="Carboxylesterase_B_AS"/>
</dbReference>
<dbReference type="InterPro" id="IPR019819">
    <property type="entry name" value="Carboxylesterase_B_CS"/>
</dbReference>
<dbReference type="PROSITE" id="PS00122">
    <property type="entry name" value="CARBOXYLESTERASE_B_1"/>
    <property type="match status" value="1"/>
</dbReference>
<dbReference type="Gene3D" id="3.40.50.1820">
    <property type="entry name" value="alpha/beta hydrolase"/>
    <property type="match status" value="1"/>
</dbReference>
<protein>
    <recommendedName>
        <fullName evidence="3">Carboxylic ester hydrolase</fullName>
        <ecNumber evidence="3">3.1.1.-</ecNumber>
    </recommendedName>
</protein>
<dbReference type="AlphaFoldDB" id="A0A8K0WPM7"/>
<dbReference type="Pfam" id="PF00135">
    <property type="entry name" value="COesterase"/>
    <property type="match status" value="1"/>
</dbReference>
<dbReference type="InterPro" id="IPR029058">
    <property type="entry name" value="AB_hydrolase_fold"/>
</dbReference>
<evidence type="ECO:0000256" key="1">
    <source>
        <dbReference type="ARBA" id="ARBA00005964"/>
    </source>
</evidence>
<comment type="caution">
    <text evidence="5">The sequence shown here is derived from an EMBL/GenBank/DDBJ whole genome shotgun (WGS) entry which is preliminary data.</text>
</comment>
<keyword evidence="6" id="KW-1185">Reference proteome</keyword>
<dbReference type="PANTHER" id="PTHR43142">
    <property type="entry name" value="CARBOXYLIC ESTER HYDROLASE"/>
    <property type="match status" value="1"/>
</dbReference>
<dbReference type="Proteomes" id="UP000813444">
    <property type="component" value="Unassembled WGS sequence"/>
</dbReference>
<dbReference type="EMBL" id="JAGPNK010000011">
    <property type="protein sequence ID" value="KAH7311397.1"/>
    <property type="molecule type" value="Genomic_DNA"/>
</dbReference>
<keyword evidence="2 3" id="KW-0378">Hydrolase</keyword>